<dbReference type="InterPro" id="IPR003673">
    <property type="entry name" value="CoA-Trfase_fam_III"/>
</dbReference>
<dbReference type="FunFam" id="3.40.50.10540:FF:000005">
    <property type="entry name" value="succinate--hydroxymethylglutarate CoA-transferase isoform X1"/>
    <property type="match status" value="1"/>
</dbReference>
<keyword evidence="2" id="KW-0808">Transferase</keyword>
<evidence type="ECO:0000313" key="3">
    <source>
        <dbReference type="EMBL" id="EDW39148.1"/>
    </source>
</evidence>
<dbReference type="InterPro" id="IPR050483">
    <property type="entry name" value="CoA-transferase_III_domain"/>
</dbReference>
<dbReference type="PhylomeDB" id="B4GN22"/>
<gene>
    <name evidence="3" type="primary">Dper\GL13930</name>
    <name evidence="3" type="ORF">Dper_GL13930</name>
</gene>
<dbReference type="STRING" id="7234.B4GN22"/>
<evidence type="ECO:0000256" key="1">
    <source>
        <dbReference type="ARBA" id="ARBA00008383"/>
    </source>
</evidence>
<dbReference type="PANTHER" id="PTHR48207:SF3">
    <property type="entry name" value="SUCCINATE--HYDROXYMETHYLGLUTARATE COA-TRANSFERASE"/>
    <property type="match status" value="1"/>
</dbReference>
<dbReference type="Proteomes" id="UP000008744">
    <property type="component" value="Unassembled WGS sequence"/>
</dbReference>
<dbReference type="eggNOG" id="KOG3957">
    <property type="taxonomic scope" value="Eukaryota"/>
</dbReference>
<dbReference type="AlphaFoldDB" id="B4GN22"/>
<protein>
    <submittedName>
        <fullName evidence="3">GL13930</fullName>
    </submittedName>
</protein>
<feature type="non-terminal residue" evidence="3">
    <location>
        <position position="1"/>
    </location>
</feature>
<name>B4GN22_DROPE</name>
<dbReference type="InterPro" id="IPR023606">
    <property type="entry name" value="CoA-Trfase_III_dom_1_sf"/>
</dbReference>
<evidence type="ECO:0000313" key="4">
    <source>
        <dbReference type="Proteomes" id="UP000008744"/>
    </source>
</evidence>
<dbReference type="EMBL" id="CH479186">
    <property type="protein sequence ID" value="EDW39148.1"/>
    <property type="molecule type" value="Genomic_DNA"/>
</dbReference>
<organism evidence="4">
    <name type="scientific">Drosophila persimilis</name>
    <name type="common">Fruit fly</name>
    <dbReference type="NCBI Taxonomy" id="7234"/>
    <lineage>
        <taxon>Eukaryota</taxon>
        <taxon>Metazoa</taxon>
        <taxon>Ecdysozoa</taxon>
        <taxon>Arthropoda</taxon>
        <taxon>Hexapoda</taxon>
        <taxon>Insecta</taxon>
        <taxon>Pterygota</taxon>
        <taxon>Neoptera</taxon>
        <taxon>Endopterygota</taxon>
        <taxon>Diptera</taxon>
        <taxon>Brachycera</taxon>
        <taxon>Muscomorpha</taxon>
        <taxon>Ephydroidea</taxon>
        <taxon>Drosophilidae</taxon>
        <taxon>Drosophila</taxon>
        <taxon>Sophophora</taxon>
    </lineage>
</organism>
<dbReference type="PANTHER" id="PTHR48207">
    <property type="entry name" value="SUCCINATE--HYDROXYMETHYLGLUTARATE COA-TRANSFERASE"/>
    <property type="match status" value="1"/>
</dbReference>
<dbReference type="SUPFAM" id="SSF89796">
    <property type="entry name" value="CoA-transferase family III (CaiB/BaiF)"/>
    <property type="match status" value="1"/>
</dbReference>
<dbReference type="HOGENOM" id="CLU_033975_0_1_1"/>
<keyword evidence="4" id="KW-1185">Reference proteome</keyword>
<dbReference type="Gene3D" id="3.30.1540.10">
    <property type="entry name" value="formyl-coa transferase, domain 3"/>
    <property type="match status" value="1"/>
</dbReference>
<comment type="similarity">
    <text evidence="1">Belongs to the CoA-transferase III family.</text>
</comment>
<sequence length="447" mass="48969">IACDDLKGLREGPLIRLTLMVSIQPVCQSLRNFAADAGENNNRDNATADERHHPLKGVRILDLTRIIAGPYCTMVLADLGAEVIKVERPHFGDEARKWGPPFLEHSKDAAYFLAQNRNKQSVCIDLKRGRALLHKLAEISDVLVENYVPGTLDRYDLGYEQMKKVNPKLIYCTLSGYGSVGPYAKRPGYDVIASSVGGLLHITGEKEGPPSKVGVAVTDVATGLYAHGAILAALYQREKTQRGQKIDVDLLSTCCSLLINVGSNYLNAGTEARRWGTAHSSIVPYQSFKTKDGYLTLGAGSDAQFVELCRLLAVEPVAEDPKFKTNKDRVQNREELVQLLEQILAQDSSKNWMKRFEGAPFPVGPVNSISEVFEDEHIQAIGLVKTLPHTRDGSVKVVGPPVVYSEARNDARTAPPMLGEHTDAVLSDLLGYGPEELASLRDQGIIQ</sequence>
<dbReference type="GO" id="GO:0005739">
    <property type="term" value="C:mitochondrion"/>
    <property type="evidence" value="ECO:0007669"/>
    <property type="project" value="TreeGrafter"/>
</dbReference>
<dbReference type="InterPro" id="IPR044855">
    <property type="entry name" value="CoA-Trfase_III_dom3_sf"/>
</dbReference>
<dbReference type="SMR" id="B4GN22"/>
<proteinExistence type="inferred from homology"/>
<reference evidence="3 4" key="1">
    <citation type="journal article" date="2007" name="Nature">
        <title>Evolution of genes and genomes on the Drosophila phylogeny.</title>
        <authorList>
            <consortium name="Drosophila 12 Genomes Consortium"/>
            <person name="Clark A.G."/>
            <person name="Eisen M.B."/>
            <person name="Smith D.R."/>
            <person name="Bergman C.M."/>
            <person name="Oliver B."/>
            <person name="Markow T.A."/>
            <person name="Kaufman T.C."/>
            <person name="Kellis M."/>
            <person name="Gelbart W."/>
            <person name="Iyer V.N."/>
            <person name="Pollard D.A."/>
            <person name="Sackton T.B."/>
            <person name="Larracuente A.M."/>
            <person name="Singh N.D."/>
            <person name="Abad J.P."/>
            <person name="Abt D.N."/>
            <person name="Adryan B."/>
            <person name="Aguade M."/>
            <person name="Akashi H."/>
            <person name="Anderson W.W."/>
            <person name="Aquadro C.F."/>
            <person name="Ardell D.H."/>
            <person name="Arguello R."/>
            <person name="Artieri C.G."/>
            <person name="Barbash D.A."/>
            <person name="Barker D."/>
            <person name="Barsanti P."/>
            <person name="Batterham P."/>
            <person name="Batzoglou S."/>
            <person name="Begun D."/>
            <person name="Bhutkar A."/>
            <person name="Blanco E."/>
            <person name="Bosak S.A."/>
            <person name="Bradley R.K."/>
            <person name="Brand A.D."/>
            <person name="Brent M.R."/>
            <person name="Brooks A.N."/>
            <person name="Brown R.H."/>
            <person name="Butlin R.K."/>
            <person name="Caggese C."/>
            <person name="Calvi B.R."/>
            <person name="Bernardo de Carvalho A."/>
            <person name="Caspi A."/>
            <person name="Castrezana S."/>
            <person name="Celniker S.E."/>
            <person name="Chang J.L."/>
            <person name="Chapple C."/>
            <person name="Chatterji S."/>
            <person name="Chinwalla A."/>
            <person name="Civetta A."/>
            <person name="Clifton S.W."/>
            <person name="Comeron J.M."/>
            <person name="Costello J.C."/>
            <person name="Coyne J.A."/>
            <person name="Daub J."/>
            <person name="David R.G."/>
            <person name="Delcher A.L."/>
            <person name="Delehaunty K."/>
            <person name="Do C.B."/>
            <person name="Ebling H."/>
            <person name="Edwards K."/>
            <person name="Eickbush T."/>
            <person name="Evans J.D."/>
            <person name="Filipski A."/>
            <person name="Findeiss S."/>
            <person name="Freyhult E."/>
            <person name="Fulton L."/>
            <person name="Fulton R."/>
            <person name="Garcia A.C."/>
            <person name="Gardiner A."/>
            <person name="Garfield D.A."/>
            <person name="Garvin B.E."/>
            <person name="Gibson G."/>
            <person name="Gilbert D."/>
            <person name="Gnerre S."/>
            <person name="Godfrey J."/>
            <person name="Good R."/>
            <person name="Gotea V."/>
            <person name="Gravely B."/>
            <person name="Greenberg A.J."/>
            <person name="Griffiths-Jones S."/>
            <person name="Gross S."/>
            <person name="Guigo R."/>
            <person name="Gustafson E.A."/>
            <person name="Haerty W."/>
            <person name="Hahn M.W."/>
            <person name="Halligan D.L."/>
            <person name="Halpern A.L."/>
            <person name="Halter G.M."/>
            <person name="Han M.V."/>
            <person name="Heger A."/>
            <person name="Hillier L."/>
            <person name="Hinrichs A.S."/>
            <person name="Holmes I."/>
            <person name="Hoskins R.A."/>
            <person name="Hubisz M.J."/>
            <person name="Hultmark D."/>
            <person name="Huntley M.A."/>
            <person name="Jaffe D.B."/>
            <person name="Jagadeeshan S."/>
            <person name="Jeck W.R."/>
            <person name="Johnson J."/>
            <person name="Jones C.D."/>
            <person name="Jordan W.C."/>
            <person name="Karpen G.H."/>
            <person name="Kataoka E."/>
            <person name="Keightley P.D."/>
            <person name="Kheradpour P."/>
            <person name="Kirkness E.F."/>
            <person name="Koerich L.B."/>
            <person name="Kristiansen K."/>
            <person name="Kudrna D."/>
            <person name="Kulathinal R.J."/>
            <person name="Kumar S."/>
            <person name="Kwok R."/>
            <person name="Lander E."/>
            <person name="Langley C.H."/>
            <person name="Lapoint R."/>
            <person name="Lazzaro B.P."/>
            <person name="Lee S.J."/>
            <person name="Levesque L."/>
            <person name="Li R."/>
            <person name="Lin C.F."/>
            <person name="Lin M.F."/>
            <person name="Lindblad-Toh K."/>
            <person name="Llopart A."/>
            <person name="Long M."/>
            <person name="Low L."/>
            <person name="Lozovsky E."/>
            <person name="Lu J."/>
            <person name="Luo M."/>
            <person name="Machado C.A."/>
            <person name="Makalowski W."/>
            <person name="Marzo M."/>
            <person name="Matsuda M."/>
            <person name="Matzkin L."/>
            <person name="McAllister B."/>
            <person name="McBride C.S."/>
            <person name="McKernan B."/>
            <person name="McKernan K."/>
            <person name="Mendez-Lago M."/>
            <person name="Minx P."/>
            <person name="Mollenhauer M.U."/>
            <person name="Montooth K."/>
            <person name="Mount S.M."/>
            <person name="Mu X."/>
            <person name="Myers E."/>
            <person name="Negre B."/>
            <person name="Newfeld S."/>
            <person name="Nielsen R."/>
            <person name="Noor M.A."/>
            <person name="O'Grady P."/>
            <person name="Pachter L."/>
            <person name="Papaceit M."/>
            <person name="Parisi M.J."/>
            <person name="Parisi M."/>
            <person name="Parts L."/>
            <person name="Pedersen J.S."/>
            <person name="Pesole G."/>
            <person name="Phillippy A.M."/>
            <person name="Ponting C.P."/>
            <person name="Pop M."/>
            <person name="Porcelli D."/>
            <person name="Powell J.R."/>
            <person name="Prohaska S."/>
            <person name="Pruitt K."/>
            <person name="Puig M."/>
            <person name="Quesneville H."/>
            <person name="Ram K.R."/>
            <person name="Rand D."/>
            <person name="Rasmussen M.D."/>
            <person name="Reed L.K."/>
            <person name="Reenan R."/>
            <person name="Reily A."/>
            <person name="Remington K.A."/>
            <person name="Rieger T.T."/>
            <person name="Ritchie M.G."/>
            <person name="Robin C."/>
            <person name="Rogers Y.H."/>
            <person name="Rohde C."/>
            <person name="Rozas J."/>
            <person name="Rubenfield M.J."/>
            <person name="Ruiz A."/>
            <person name="Russo S."/>
            <person name="Salzberg S.L."/>
            <person name="Sanchez-Gracia A."/>
            <person name="Saranga D.J."/>
            <person name="Sato H."/>
            <person name="Schaeffer S.W."/>
            <person name="Schatz M.C."/>
            <person name="Schlenke T."/>
            <person name="Schwartz R."/>
            <person name="Segarra C."/>
            <person name="Singh R.S."/>
            <person name="Sirot L."/>
            <person name="Sirota M."/>
            <person name="Sisneros N.B."/>
            <person name="Smith C.D."/>
            <person name="Smith T.F."/>
            <person name="Spieth J."/>
            <person name="Stage D.E."/>
            <person name="Stark A."/>
            <person name="Stephan W."/>
            <person name="Strausberg R.L."/>
            <person name="Strempel S."/>
            <person name="Sturgill D."/>
            <person name="Sutton G."/>
            <person name="Sutton G.G."/>
            <person name="Tao W."/>
            <person name="Teichmann S."/>
            <person name="Tobari Y.N."/>
            <person name="Tomimura Y."/>
            <person name="Tsolas J.M."/>
            <person name="Valente V.L."/>
            <person name="Venter E."/>
            <person name="Venter J.C."/>
            <person name="Vicario S."/>
            <person name="Vieira F.G."/>
            <person name="Vilella A.J."/>
            <person name="Villasante A."/>
            <person name="Walenz B."/>
            <person name="Wang J."/>
            <person name="Wasserman M."/>
            <person name="Watts T."/>
            <person name="Wilson D."/>
            <person name="Wilson R.K."/>
            <person name="Wing R.A."/>
            <person name="Wolfner M.F."/>
            <person name="Wong A."/>
            <person name="Wong G.K."/>
            <person name="Wu C.I."/>
            <person name="Wu G."/>
            <person name="Yamamoto D."/>
            <person name="Yang H.P."/>
            <person name="Yang S.P."/>
            <person name="Yorke J.A."/>
            <person name="Yoshida K."/>
            <person name="Zdobnov E."/>
            <person name="Zhang P."/>
            <person name="Zhang Y."/>
            <person name="Zimin A.V."/>
            <person name="Baldwin J."/>
            <person name="Abdouelleil A."/>
            <person name="Abdulkadir J."/>
            <person name="Abebe A."/>
            <person name="Abera B."/>
            <person name="Abreu J."/>
            <person name="Acer S.C."/>
            <person name="Aftuck L."/>
            <person name="Alexander A."/>
            <person name="An P."/>
            <person name="Anderson E."/>
            <person name="Anderson S."/>
            <person name="Arachi H."/>
            <person name="Azer M."/>
            <person name="Bachantsang P."/>
            <person name="Barry A."/>
            <person name="Bayul T."/>
            <person name="Berlin A."/>
            <person name="Bessette D."/>
            <person name="Bloom T."/>
            <person name="Blye J."/>
            <person name="Boguslavskiy L."/>
            <person name="Bonnet C."/>
            <person name="Boukhgalter B."/>
            <person name="Bourzgui I."/>
            <person name="Brown A."/>
            <person name="Cahill P."/>
            <person name="Channer S."/>
            <person name="Cheshatsang Y."/>
            <person name="Chuda L."/>
            <person name="Citroen M."/>
            <person name="Collymore A."/>
            <person name="Cooke P."/>
            <person name="Costello M."/>
            <person name="D'Aco K."/>
            <person name="Daza R."/>
            <person name="De Haan G."/>
            <person name="DeGray S."/>
            <person name="DeMaso C."/>
            <person name="Dhargay N."/>
            <person name="Dooley K."/>
            <person name="Dooley E."/>
            <person name="Doricent M."/>
            <person name="Dorje P."/>
            <person name="Dorjee K."/>
            <person name="Dupes A."/>
            <person name="Elong R."/>
            <person name="Falk J."/>
            <person name="Farina A."/>
            <person name="Faro S."/>
            <person name="Ferguson D."/>
            <person name="Fisher S."/>
            <person name="Foley C.D."/>
            <person name="Franke A."/>
            <person name="Friedrich D."/>
            <person name="Gadbois L."/>
            <person name="Gearin G."/>
            <person name="Gearin C.R."/>
            <person name="Giannoukos G."/>
            <person name="Goode T."/>
            <person name="Graham J."/>
            <person name="Grandbois E."/>
            <person name="Grewal S."/>
            <person name="Gyaltsen K."/>
            <person name="Hafez N."/>
            <person name="Hagos B."/>
            <person name="Hall J."/>
            <person name="Henson C."/>
            <person name="Hollinger A."/>
            <person name="Honan T."/>
            <person name="Huard M.D."/>
            <person name="Hughes L."/>
            <person name="Hurhula B."/>
            <person name="Husby M.E."/>
            <person name="Kamat A."/>
            <person name="Kanga B."/>
            <person name="Kashin S."/>
            <person name="Khazanovich D."/>
            <person name="Kisner P."/>
            <person name="Lance K."/>
            <person name="Lara M."/>
            <person name="Lee W."/>
            <person name="Lennon N."/>
            <person name="Letendre F."/>
            <person name="LeVine R."/>
            <person name="Lipovsky A."/>
            <person name="Liu X."/>
            <person name="Liu J."/>
            <person name="Liu S."/>
            <person name="Lokyitsang T."/>
            <person name="Lokyitsang Y."/>
            <person name="Lubonja R."/>
            <person name="Lui A."/>
            <person name="MacDonald P."/>
            <person name="Magnisalis V."/>
            <person name="Maru K."/>
            <person name="Matthews C."/>
            <person name="McCusker W."/>
            <person name="McDonough S."/>
            <person name="Mehta T."/>
            <person name="Meldrim J."/>
            <person name="Meneus L."/>
            <person name="Mihai O."/>
            <person name="Mihalev A."/>
            <person name="Mihova T."/>
            <person name="Mittelman R."/>
            <person name="Mlenga V."/>
            <person name="Montmayeur A."/>
            <person name="Mulrain L."/>
            <person name="Navidi A."/>
            <person name="Naylor J."/>
            <person name="Negash T."/>
            <person name="Nguyen T."/>
            <person name="Nguyen N."/>
            <person name="Nicol R."/>
            <person name="Norbu C."/>
            <person name="Norbu N."/>
            <person name="Novod N."/>
            <person name="O'Neill B."/>
            <person name="Osman S."/>
            <person name="Markiewicz E."/>
            <person name="Oyono O.L."/>
            <person name="Patti C."/>
            <person name="Phunkhang P."/>
            <person name="Pierre F."/>
            <person name="Priest M."/>
            <person name="Raghuraman S."/>
            <person name="Rege F."/>
            <person name="Reyes R."/>
            <person name="Rise C."/>
            <person name="Rogov P."/>
            <person name="Ross K."/>
            <person name="Ryan E."/>
            <person name="Settipalli S."/>
            <person name="Shea T."/>
            <person name="Sherpa N."/>
            <person name="Shi L."/>
            <person name="Shih D."/>
            <person name="Sparrow T."/>
            <person name="Spaulding J."/>
            <person name="Stalker J."/>
            <person name="Stange-Thomann N."/>
            <person name="Stavropoulos S."/>
            <person name="Stone C."/>
            <person name="Strader C."/>
            <person name="Tesfaye S."/>
            <person name="Thomson T."/>
            <person name="Thoulutsang Y."/>
            <person name="Thoulutsang D."/>
            <person name="Topham K."/>
            <person name="Topping I."/>
            <person name="Tsamla T."/>
            <person name="Vassiliev H."/>
            <person name="Vo A."/>
            <person name="Wangchuk T."/>
            <person name="Wangdi T."/>
            <person name="Weiand M."/>
            <person name="Wilkinson J."/>
            <person name="Wilson A."/>
            <person name="Yadav S."/>
            <person name="Young G."/>
            <person name="Yu Q."/>
            <person name="Zembek L."/>
            <person name="Zhong D."/>
            <person name="Zimmer A."/>
            <person name="Zwirko Z."/>
            <person name="Jaffe D.B."/>
            <person name="Alvarez P."/>
            <person name="Brockman W."/>
            <person name="Butler J."/>
            <person name="Chin C."/>
            <person name="Gnerre S."/>
            <person name="Grabherr M."/>
            <person name="Kleber M."/>
            <person name="Mauceli E."/>
            <person name="MacCallum I."/>
        </authorList>
    </citation>
    <scope>NUCLEOTIDE SEQUENCE [LARGE SCALE GENOMIC DNA]</scope>
    <source>
        <strain evidence="4">MSH-3 / Tucson 14011-0111.49</strain>
    </source>
</reference>
<accession>B4GN22</accession>
<dbReference type="OMA" id="IIAGPYC"/>
<dbReference type="OrthoDB" id="5863171at2759"/>
<dbReference type="Pfam" id="PF02515">
    <property type="entry name" value="CoA_transf_3"/>
    <property type="match status" value="1"/>
</dbReference>
<dbReference type="Gene3D" id="3.40.50.10540">
    <property type="entry name" value="Crotonobetainyl-coa:carnitine coa-transferase, domain 1"/>
    <property type="match status" value="1"/>
</dbReference>
<dbReference type="GO" id="GO:0047369">
    <property type="term" value="F:succinate-hydroxymethylglutarate CoA-transferase activity"/>
    <property type="evidence" value="ECO:0007669"/>
    <property type="project" value="TreeGrafter"/>
</dbReference>
<evidence type="ECO:0000256" key="2">
    <source>
        <dbReference type="ARBA" id="ARBA00022679"/>
    </source>
</evidence>